<evidence type="ECO:0000256" key="4">
    <source>
        <dbReference type="HAMAP-Rule" id="MF_00712"/>
    </source>
</evidence>
<dbReference type="InterPro" id="IPR015422">
    <property type="entry name" value="PyrdxlP-dep_Trfase_small"/>
</dbReference>
<dbReference type="PIRSF" id="PIRSF006815">
    <property type="entry name" value="GcvPA"/>
    <property type="match status" value="1"/>
</dbReference>
<dbReference type="SUPFAM" id="SSF53383">
    <property type="entry name" value="PLP-dependent transferases"/>
    <property type="match status" value="1"/>
</dbReference>
<dbReference type="InterPro" id="IPR023010">
    <property type="entry name" value="GcvPA"/>
</dbReference>
<evidence type="ECO:0000313" key="6">
    <source>
        <dbReference type="EMBL" id="MFL0248574.1"/>
    </source>
</evidence>
<dbReference type="CDD" id="cd00613">
    <property type="entry name" value="GDC-P"/>
    <property type="match status" value="1"/>
</dbReference>
<dbReference type="GO" id="GO:0004375">
    <property type="term" value="F:glycine dehydrogenase (decarboxylating) activity"/>
    <property type="evidence" value="ECO:0007669"/>
    <property type="project" value="UniProtKB-EC"/>
</dbReference>
<dbReference type="Gene3D" id="3.90.1150.10">
    <property type="entry name" value="Aspartate Aminotransferase, domain 1"/>
    <property type="match status" value="1"/>
</dbReference>
<evidence type="ECO:0000259" key="5">
    <source>
        <dbReference type="Pfam" id="PF02347"/>
    </source>
</evidence>
<dbReference type="InterPro" id="IPR049315">
    <property type="entry name" value="GDC-P_N"/>
</dbReference>
<dbReference type="PANTHER" id="PTHR42806">
    <property type="entry name" value="GLYCINE CLEAVAGE SYSTEM P-PROTEIN"/>
    <property type="match status" value="1"/>
</dbReference>
<proteinExistence type="inferred from homology"/>
<sequence length="454" mass="50594">MFPYIPNSNIDEEKMLDSLGMNSLEDLFKDIPEDLRLKRKLNLNEPMSELEVSKKVKALAGKNLNSEDLVCFLGAGSYDHYVPSVIKHITSRSEFYTAYTPYQPEISQGTLQAIFEYQTMIAELTGMDVANASMYDGATACAEAAMMACENTKRKTILVSKAVHPEIRKVLKTYMRFHGEELLEIDTKDGETDIESLKANLNNNSAAVIVQNPNFFGIIEDLTEVEKVTHGNKSLLVMNVDPISLSVLKTPGEIGADIVVGDGQALGNSMNFGGPYLGFMTTTTKLMRKMPGRIVGETEDIDGKRAFVLTLQAREQHIRREKATSNICSNQSLNALTAAVYLSVMGKEGIREVAETSMRKAHYAYNELIKTGKYKKVFNKPFFKEFAVAGTLNPEVLNEKLLGEGILGGYSLDKDYEELKNSILLCVTEKRTKEEIDMLVNLMVNVDEDKEGKR</sequence>
<dbReference type="InterPro" id="IPR015424">
    <property type="entry name" value="PyrdxlP-dep_Trfase"/>
</dbReference>
<dbReference type="HAMAP" id="MF_00712">
    <property type="entry name" value="GcvPA"/>
    <property type="match status" value="1"/>
</dbReference>
<dbReference type="Gene3D" id="3.40.640.10">
    <property type="entry name" value="Type I PLP-dependent aspartate aminotransferase-like (Major domain)"/>
    <property type="match status" value="1"/>
</dbReference>
<gene>
    <name evidence="4 6" type="primary">gcvPA</name>
    <name evidence="6" type="ORF">ACJDUG_16640</name>
</gene>
<dbReference type="RefSeq" id="WP_406771002.1">
    <property type="nucleotide sequence ID" value="NZ_JBJHZZ010000021.1"/>
</dbReference>
<evidence type="ECO:0000313" key="7">
    <source>
        <dbReference type="Proteomes" id="UP001623591"/>
    </source>
</evidence>
<dbReference type="InterPro" id="IPR020581">
    <property type="entry name" value="GDC_P"/>
</dbReference>
<comment type="similarity">
    <text evidence="4">Belongs to the GcvP family. N-terminal subunit subfamily.</text>
</comment>
<dbReference type="EC" id="1.4.4.2" evidence="4"/>
<comment type="caution">
    <text evidence="6">The sequence shown here is derived from an EMBL/GenBank/DDBJ whole genome shotgun (WGS) entry which is preliminary data.</text>
</comment>
<name>A0ABW8T7P2_9CLOT</name>
<dbReference type="EMBL" id="JBJHZZ010000021">
    <property type="protein sequence ID" value="MFL0248574.1"/>
    <property type="molecule type" value="Genomic_DNA"/>
</dbReference>
<protein>
    <recommendedName>
        <fullName evidence="4">Probable glycine dehydrogenase (decarboxylating) subunit 1</fullName>
        <ecNumber evidence="4">1.4.4.2</ecNumber>
    </recommendedName>
    <alternativeName>
        <fullName evidence="4">Glycine cleavage system P-protein subunit 1</fullName>
    </alternativeName>
    <alternativeName>
        <fullName evidence="4">Glycine decarboxylase subunit 1</fullName>
    </alternativeName>
    <alternativeName>
        <fullName evidence="4">Glycine dehydrogenase (aminomethyl-transferring) subunit 1</fullName>
    </alternativeName>
</protein>
<dbReference type="Pfam" id="PF02347">
    <property type="entry name" value="GDC-P"/>
    <property type="match status" value="1"/>
</dbReference>
<dbReference type="InterPro" id="IPR015421">
    <property type="entry name" value="PyrdxlP-dep_Trfase_major"/>
</dbReference>
<comment type="function">
    <text evidence="1 4">The glycine cleavage system catalyzes the degradation of glycine. The P protein binds the alpha-amino group of glycine through its pyridoxal phosphate cofactor; CO(2) is released and the remaining methylamine moiety is then transferred to the lipoamide cofactor of the H protein.</text>
</comment>
<dbReference type="Proteomes" id="UP001623591">
    <property type="component" value="Unassembled WGS sequence"/>
</dbReference>
<accession>A0ABW8T7P2</accession>
<reference evidence="6 7" key="1">
    <citation type="submission" date="2024-11" db="EMBL/GenBank/DDBJ databases">
        <authorList>
            <person name="Heng Y.C."/>
            <person name="Lim A.C.H."/>
            <person name="Lee J.K.Y."/>
            <person name="Kittelmann S."/>
        </authorList>
    </citation>
    <scope>NUCLEOTIDE SEQUENCE [LARGE SCALE GENOMIC DNA]</scope>
    <source>
        <strain evidence="6 7">WILCCON 0185</strain>
    </source>
</reference>
<evidence type="ECO:0000256" key="1">
    <source>
        <dbReference type="ARBA" id="ARBA00003788"/>
    </source>
</evidence>
<comment type="subunit">
    <text evidence="4">The glycine cleavage system is composed of four proteins: P, T, L and H. In this organism, the P 'protein' is a heterodimer of two subunits.</text>
</comment>
<dbReference type="PANTHER" id="PTHR42806:SF1">
    <property type="entry name" value="GLYCINE DEHYDROGENASE (DECARBOXYLATING)"/>
    <property type="match status" value="1"/>
</dbReference>
<evidence type="ECO:0000256" key="3">
    <source>
        <dbReference type="ARBA" id="ARBA00049026"/>
    </source>
</evidence>
<feature type="domain" description="Glycine cleavage system P-protein N-terminal" evidence="5">
    <location>
        <begin position="4"/>
        <end position="442"/>
    </location>
</feature>
<organism evidence="6 7">
    <name type="scientific">Candidatus Clostridium stratigraminis</name>
    <dbReference type="NCBI Taxonomy" id="3381661"/>
    <lineage>
        <taxon>Bacteria</taxon>
        <taxon>Bacillati</taxon>
        <taxon>Bacillota</taxon>
        <taxon>Clostridia</taxon>
        <taxon>Eubacteriales</taxon>
        <taxon>Clostridiaceae</taxon>
        <taxon>Clostridium</taxon>
    </lineage>
</organism>
<dbReference type="NCBIfam" id="NF001696">
    <property type="entry name" value="PRK00451.1"/>
    <property type="match status" value="1"/>
</dbReference>
<evidence type="ECO:0000256" key="2">
    <source>
        <dbReference type="ARBA" id="ARBA00023002"/>
    </source>
</evidence>
<keyword evidence="7" id="KW-1185">Reference proteome</keyword>
<keyword evidence="2 4" id="KW-0560">Oxidoreductase</keyword>
<comment type="catalytic activity">
    <reaction evidence="3 4">
        <text>N(6)-[(R)-lipoyl]-L-lysyl-[glycine-cleavage complex H protein] + glycine + H(+) = N(6)-[(R)-S(8)-aminomethyldihydrolipoyl]-L-lysyl-[glycine-cleavage complex H protein] + CO2</text>
        <dbReference type="Rhea" id="RHEA:24304"/>
        <dbReference type="Rhea" id="RHEA-COMP:10494"/>
        <dbReference type="Rhea" id="RHEA-COMP:10495"/>
        <dbReference type="ChEBI" id="CHEBI:15378"/>
        <dbReference type="ChEBI" id="CHEBI:16526"/>
        <dbReference type="ChEBI" id="CHEBI:57305"/>
        <dbReference type="ChEBI" id="CHEBI:83099"/>
        <dbReference type="ChEBI" id="CHEBI:83143"/>
        <dbReference type="EC" id="1.4.4.2"/>
    </reaction>
</comment>